<dbReference type="SMART" id="SM01117">
    <property type="entry name" value="Cyt-b5"/>
    <property type="match status" value="1"/>
</dbReference>
<evidence type="ECO:0000256" key="5">
    <source>
        <dbReference type="ARBA" id="ARBA00023004"/>
    </source>
</evidence>
<dbReference type="eggNOG" id="KOG0537">
    <property type="taxonomic scope" value="Eukaryota"/>
</dbReference>
<dbReference type="InParanoid" id="A0A0L0H7H1"/>
<dbReference type="PANTHER" id="PTHR21281">
    <property type="entry name" value="CYTOCHROME B5 DOMAIN-CONTAINING PROTEIN 1"/>
    <property type="match status" value="1"/>
</dbReference>
<organism evidence="11 12">
    <name type="scientific">Spizellomyces punctatus (strain DAOM BR117)</name>
    <dbReference type="NCBI Taxonomy" id="645134"/>
    <lineage>
        <taxon>Eukaryota</taxon>
        <taxon>Fungi</taxon>
        <taxon>Fungi incertae sedis</taxon>
        <taxon>Chytridiomycota</taxon>
        <taxon>Chytridiomycota incertae sedis</taxon>
        <taxon>Chytridiomycetes</taxon>
        <taxon>Spizellomycetales</taxon>
        <taxon>Spizellomycetaceae</taxon>
        <taxon>Spizellomyces</taxon>
    </lineage>
</organism>
<accession>A0A0L0H7H1</accession>
<name>A0A0L0H7H1_SPIPD</name>
<evidence type="ECO:0000256" key="8">
    <source>
        <dbReference type="ARBA" id="ARBA00040649"/>
    </source>
</evidence>
<protein>
    <recommendedName>
        <fullName evidence="8">Cytochrome b5 domain-containing protein 1</fullName>
    </recommendedName>
</protein>
<keyword evidence="3" id="KW-0349">Heme</keyword>
<reference evidence="11 12" key="1">
    <citation type="submission" date="2009-08" db="EMBL/GenBank/DDBJ databases">
        <title>The Genome Sequence of Spizellomyces punctatus strain DAOM BR117.</title>
        <authorList>
            <consortium name="The Broad Institute Genome Sequencing Platform"/>
            <person name="Russ C."/>
            <person name="Cuomo C."/>
            <person name="Shea T."/>
            <person name="Young S.K."/>
            <person name="Zeng Q."/>
            <person name="Koehrsen M."/>
            <person name="Haas B."/>
            <person name="Borodovsky M."/>
            <person name="Guigo R."/>
            <person name="Alvarado L."/>
            <person name="Berlin A."/>
            <person name="Bochicchio J."/>
            <person name="Borenstein D."/>
            <person name="Chapman S."/>
            <person name="Chen Z."/>
            <person name="Engels R."/>
            <person name="Freedman E."/>
            <person name="Gellesch M."/>
            <person name="Goldberg J."/>
            <person name="Griggs A."/>
            <person name="Gujja S."/>
            <person name="Heiman D."/>
            <person name="Hepburn T."/>
            <person name="Howarth C."/>
            <person name="Jen D."/>
            <person name="Larson L."/>
            <person name="Lewis B."/>
            <person name="Mehta T."/>
            <person name="Park D."/>
            <person name="Pearson M."/>
            <person name="Roberts A."/>
            <person name="Saif S."/>
            <person name="Shenoy N."/>
            <person name="Sisk P."/>
            <person name="Stolte C."/>
            <person name="Sykes S."/>
            <person name="Thomson T."/>
            <person name="Walk T."/>
            <person name="White J."/>
            <person name="Yandava C."/>
            <person name="Burger G."/>
            <person name="Gray M.W."/>
            <person name="Holland P.W.H."/>
            <person name="King N."/>
            <person name="Lang F.B.F."/>
            <person name="Roger A.J."/>
            <person name="Ruiz-Trillo I."/>
            <person name="Lander E."/>
            <person name="Nusbaum C."/>
        </authorList>
    </citation>
    <scope>NUCLEOTIDE SEQUENCE [LARGE SCALE GENOMIC DNA]</scope>
    <source>
        <strain evidence="11 12">DAOM BR117</strain>
    </source>
</reference>
<comment type="subcellular location">
    <subcellularLocation>
        <location evidence="1">Cytoplasm</location>
        <location evidence="1">Cytoskeleton</location>
        <location evidence="1">Cilium axoneme</location>
    </subcellularLocation>
</comment>
<dbReference type="PANTHER" id="PTHR21281:SF0">
    <property type="entry name" value="CYTOCHROME B5 DOMAIN-CONTAINING PROTEIN 1"/>
    <property type="match status" value="1"/>
</dbReference>
<evidence type="ECO:0000313" key="11">
    <source>
        <dbReference type="EMBL" id="KNC97490.1"/>
    </source>
</evidence>
<keyword evidence="4" id="KW-0479">Metal-binding</keyword>
<evidence type="ECO:0000256" key="1">
    <source>
        <dbReference type="ARBA" id="ARBA00004430"/>
    </source>
</evidence>
<evidence type="ECO:0000256" key="6">
    <source>
        <dbReference type="ARBA" id="ARBA00023212"/>
    </source>
</evidence>
<dbReference type="GO" id="GO:0005930">
    <property type="term" value="C:axoneme"/>
    <property type="evidence" value="ECO:0007669"/>
    <property type="project" value="UniProtKB-SubCell"/>
</dbReference>
<evidence type="ECO:0000256" key="3">
    <source>
        <dbReference type="ARBA" id="ARBA00022617"/>
    </source>
</evidence>
<keyword evidence="2" id="KW-0963">Cytoplasm</keyword>
<dbReference type="InterPro" id="IPR001199">
    <property type="entry name" value="Cyt_B5-like_heme/steroid-bd"/>
</dbReference>
<gene>
    <name evidence="11" type="ORF">SPPG_07405</name>
</gene>
<comment type="function">
    <text evidence="9">Radial spoke stalk protein that binds heme under oxidizing conditions. Required for the coordinated beating of multiple cilia maybe by functioning in a redox signaling pathway.</text>
</comment>
<evidence type="ECO:0000256" key="7">
    <source>
        <dbReference type="ARBA" id="ARBA00023273"/>
    </source>
</evidence>
<evidence type="ECO:0000256" key="9">
    <source>
        <dbReference type="ARBA" id="ARBA00046139"/>
    </source>
</evidence>
<proteinExistence type="predicted"/>
<dbReference type="Pfam" id="PF00173">
    <property type="entry name" value="Cyt-b5"/>
    <property type="match status" value="1"/>
</dbReference>
<evidence type="ECO:0000256" key="2">
    <source>
        <dbReference type="ARBA" id="ARBA00022490"/>
    </source>
</evidence>
<dbReference type="SUPFAM" id="SSF55856">
    <property type="entry name" value="Cytochrome b5-like heme/steroid binding domain"/>
    <property type="match status" value="1"/>
</dbReference>
<keyword evidence="6" id="KW-0206">Cytoskeleton</keyword>
<feature type="domain" description="Cytochrome b5 heme-binding" evidence="10">
    <location>
        <begin position="13"/>
        <end position="69"/>
    </location>
</feature>
<keyword evidence="7" id="KW-0966">Cell projection</keyword>
<dbReference type="OMA" id="DLTHFFH"/>
<dbReference type="PROSITE" id="PS50255">
    <property type="entry name" value="CYTOCHROME_B5_2"/>
    <property type="match status" value="1"/>
</dbReference>
<dbReference type="AlphaFoldDB" id="A0A0L0H7H1"/>
<dbReference type="STRING" id="645134.A0A0L0H7H1"/>
<dbReference type="RefSeq" id="XP_016605530.1">
    <property type="nucleotide sequence ID" value="XM_016755571.1"/>
</dbReference>
<dbReference type="VEuPathDB" id="FungiDB:SPPG_07405"/>
<evidence type="ECO:0000259" key="10">
    <source>
        <dbReference type="PROSITE" id="PS50255"/>
    </source>
</evidence>
<dbReference type="InterPro" id="IPR036400">
    <property type="entry name" value="Cyt_B5-like_heme/steroid_sf"/>
</dbReference>
<dbReference type="GeneID" id="27690623"/>
<dbReference type="Gene3D" id="3.10.120.10">
    <property type="entry name" value="Cytochrome b5-like heme/steroid binding domain"/>
    <property type="match status" value="1"/>
</dbReference>
<dbReference type="EMBL" id="KQ257464">
    <property type="protein sequence ID" value="KNC97490.1"/>
    <property type="molecule type" value="Genomic_DNA"/>
</dbReference>
<dbReference type="InterPro" id="IPR052320">
    <property type="entry name" value="Cytochrome_b5_domain"/>
</dbReference>
<dbReference type="OrthoDB" id="260091at2759"/>
<evidence type="ECO:0000313" key="12">
    <source>
        <dbReference type="Proteomes" id="UP000053201"/>
    </source>
</evidence>
<keyword evidence="12" id="KW-1185">Reference proteome</keyword>
<keyword evidence="5" id="KW-0408">Iron</keyword>
<dbReference type="GO" id="GO:0046872">
    <property type="term" value="F:metal ion binding"/>
    <property type="evidence" value="ECO:0007669"/>
    <property type="project" value="UniProtKB-KW"/>
</dbReference>
<evidence type="ECO:0000256" key="4">
    <source>
        <dbReference type="ARBA" id="ARBA00022723"/>
    </source>
</evidence>
<dbReference type="Proteomes" id="UP000053201">
    <property type="component" value="Unassembled WGS sequence"/>
</dbReference>
<sequence>MSAGFRNGARLEDRYFTPAEVEMHNAPEDCWVSWLGYVYDLTPLVEEHKGEPLLAPILKNAGKDISHWFDRKTGDLKSQINPLTECLTPYTPEGPFLHVPPPVPFSDWSSTMDTGSAVPWWQNKHKYCIGRLSQKTRKIRIINTLTRDEHVLEVASEEKLSAIQERYLAYNSHAKGYMWKRLGQLLDMSRTLEENSITDESPYFEQVGIDEEDWLPAVHLYFSDDLTVA</sequence>